<evidence type="ECO:0000256" key="1">
    <source>
        <dbReference type="ARBA" id="ARBA00012404"/>
    </source>
</evidence>
<dbReference type="STRING" id="48467.SAMN02745166_04628"/>
<dbReference type="AlphaFoldDB" id="A0A1T4Z0Q0"/>
<dbReference type="PANTHER" id="PTHR38041:SF1">
    <property type="entry name" value="CHORISMATE MUTASE"/>
    <property type="match status" value="1"/>
</dbReference>
<dbReference type="UniPathway" id="UPA00120">
    <property type="reaction ID" value="UER00203"/>
</dbReference>
<organism evidence="5 6">
    <name type="scientific">Prosthecobacter debontii</name>
    <dbReference type="NCBI Taxonomy" id="48467"/>
    <lineage>
        <taxon>Bacteria</taxon>
        <taxon>Pseudomonadati</taxon>
        <taxon>Verrucomicrobiota</taxon>
        <taxon>Verrucomicrobiia</taxon>
        <taxon>Verrucomicrobiales</taxon>
        <taxon>Verrucomicrobiaceae</taxon>
        <taxon>Prosthecobacter</taxon>
    </lineage>
</organism>
<evidence type="ECO:0000259" key="4">
    <source>
        <dbReference type="PROSITE" id="PS51168"/>
    </source>
</evidence>
<dbReference type="EMBL" id="FUYE01000022">
    <property type="protein sequence ID" value="SKB07141.1"/>
    <property type="molecule type" value="Genomic_DNA"/>
</dbReference>
<sequence>MRALLPAIRSLSDPHGSHPRVIVRSALAARSGHITFCRFLAPSDFFMMPRRLFTTLLGLCFILSSLTRAALHAETASPQTQDPLVTLILERLSWMDEVAEVKRAKSAPVADPAREEALLKAMEQKATEAKLSPTHVRAFFQGQIEAARAFQEEWLARPQPAEWKTRPVPDLTRDVRPQLDAIGTRILEQLSLPRIAAQRAAILTQAEQTMQQKGYSKAVIQPALRGLAAGLEAMR</sequence>
<keyword evidence="2" id="KW-0732">Signal</keyword>
<dbReference type="SUPFAM" id="SSF48600">
    <property type="entry name" value="Chorismate mutase II"/>
    <property type="match status" value="1"/>
</dbReference>
<dbReference type="InterPro" id="IPR036263">
    <property type="entry name" value="Chorismate_II_sf"/>
</dbReference>
<dbReference type="Gene3D" id="1.20.59.10">
    <property type="entry name" value="Chorismate mutase"/>
    <property type="match status" value="1"/>
</dbReference>
<dbReference type="EC" id="5.4.99.5" evidence="1"/>
<dbReference type="Proteomes" id="UP000190774">
    <property type="component" value="Unassembled WGS sequence"/>
</dbReference>
<dbReference type="PANTHER" id="PTHR38041">
    <property type="entry name" value="CHORISMATE MUTASE"/>
    <property type="match status" value="1"/>
</dbReference>
<dbReference type="GO" id="GO:0009697">
    <property type="term" value="P:salicylic acid biosynthetic process"/>
    <property type="evidence" value="ECO:0007669"/>
    <property type="project" value="TreeGrafter"/>
</dbReference>
<dbReference type="InterPro" id="IPR051331">
    <property type="entry name" value="Chorismate_mutase-related"/>
</dbReference>
<dbReference type="PROSITE" id="PS51168">
    <property type="entry name" value="CHORISMATE_MUT_2"/>
    <property type="match status" value="1"/>
</dbReference>
<dbReference type="InterPro" id="IPR002701">
    <property type="entry name" value="CM_II_prokaryot"/>
</dbReference>
<dbReference type="InterPro" id="IPR036979">
    <property type="entry name" value="CM_dom_sf"/>
</dbReference>
<dbReference type="SMART" id="SM00830">
    <property type="entry name" value="CM_2"/>
    <property type="match status" value="1"/>
</dbReference>
<accession>A0A1T4Z0Q0</accession>
<keyword evidence="3" id="KW-0413">Isomerase</keyword>
<keyword evidence="6" id="KW-1185">Reference proteome</keyword>
<dbReference type="GO" id="GO:0046417">
    <property type="term" value="P:chorismate metabolic process"/>
    <property type="evidence" value="ECO:0007669"/>
    <property type="project" value="InterPro"/>
</dbReference>
<dbReference type="InterPro" id="IPR008240">
    <property type="entry name" value="Chorismate_mutase_periplasmic"/>
</dbReference>
<name>A0A1T4Z0Q0_9BACT</name>
<dbReference type="OrthoDB" id="7708309at2"/>
<proteinExistence type="predicted"/>
<evidence type="ECO:0000256" key="2">
    <source>
        <dbReference type="ARBA" id="ARBA00022729"/>
    </source>
</evidence>
<dbReference type="Pfam" id="PF01817">
    <property type="entry name" value="CM_2"/>
    <property type="match status" value="1"/>
</dbReference>
<evidence type="ECO:0000313" key="5">
    <source>
        <dbReference type="EMBL" id="SKB07141.1"/>
    </source>
</evidence>
<feature type="domain" description="Chorismate mutase" evidence="4">
    <location>
        <begin position="62"/>
        <end position="155"/>
    </location>
</feature>
<dbReference type="GO" id="GO:0004106">
    <property type="term" value="F:chorismate mutase activity"/>
    <property type="evidence" value="ECO:0007669"/>
    <property type="project" value="UniProtKB-EC"/>
</dbReference>
<reference evidence="6" key="1">
    <citation type="submission" date="2017-02" db="EMBL/GenBank/DDBJ databases">
        <authorList>
            <person name="Varghese N."/>
            <person name="Submissions S."/>
        </authorList>
    </citation>
    <scope>NUCLEOTIDE SEQUENCE [LARGE SCALE GENOMIC DNA]</scope>
    <source>
        <strain evidence="6">ATCC 700200</strain>
    </source>
</reference>
<evidence type="ECO:0000313" key="6">
    <source>
        <dbReference type="Proteomes" id="UP000190774"/>
    </source>
</evidence>
<protein>
    <recommendedName>
        <fullName evidence="1">chorismate mutase</fullName>
        <ecNumber evidence="1">5.4.99.5</ecNumber>
    </recommendedName>
</protein>
<evidence type="ECO:0000256" key="3">
    <source>
        <dbReference type="ARBA" id="ARBA00023235"/>
    </source>
</evidence>
<dbReference type="NCBIfam" id="TIGR01806">
    <property type="entry name" value="CM_mono2"/>
    <property type="match status" value="1"/>
</dbReference>
<gene>
    <name evidence="5" type="ORF">SAMN02745166_04628</name>
</gene>